<proteinExistence type="predicted"/>
<evidence type="ECO:0000313" key="3">
    <source>
        <dbReference type="EMBL" id="QIK41812.1"/>
    </source>
</evidence>
<feature type="transmembrane region" description="Helical" evidence="1">
    <location>
        <begin position="228"/>
        <end position="252"/>
    </location>
</feature>
<evidence type="ECO:0008006" key="5">
    <source>
        <dbReference type="Google" id="ProtNLM"/>
    </source>
</evidence>
<evidence type="ECO:0000256" key="1">
    <source>
        <dbReference type="SAM" id="Phobius"/>
    </source>
</evidence>
<evidence type="ECO:0000313" key="4">
    <source>
        <dbReference type="Proteomes" id="UP000500791"/>
    </source>
</evidence>
<reference evidence="3 4" key="1">
    <citation type="submission" date="2020-03" db="EMBL/GenBank/DDBJ databases">
        <title>Complete genome sequence of Monaibacterium sp. ALG8 with diverse plasmids.</title>
        <authorList>
            <person name="Sun C."/>
        </authorList>
    </citation>
    <scope>NUCLEOTIDE SEQUENCE [LARGE SCALE GENOMIC DNA]</scope>
    <source>
        <strain evidence="3 4">ALG8</strain>
    </source>
</reference>
<accession>A0A6G7VPG9</accession>
<dbReference type="InterPro" id="IPR019088">
    <property type="entry name" value="CHP02186-rel_TM"/>
</dbReference>
<gene>
    <name evidence="3" type="ORF">G8E03_14240</name>
</gene>
<protein>
    <recommendedName>
        <fullName evidence="5">Transmembrane protein</fullName>
    </recommendedName>
</protein>
<keyword evidence="1" id="KW-0812">Transmembrane</keyword>
<dbReference type="EMBL" id="CP049811">
    <property type="protein sequence ID" value="QIK41812.1"/>
    <property type="molecule type" value="Genomic_DNA"/>
</dbReference>
<dbReference type="RefSeq" id="WP_166193314.1">
    <property type="nucleotide sequence ID" value="NZ_CP049811.1"/>
</dbReference>
<organism evidence="3 4">
    <name type="scientific">Pontivivens nitratireducens</name>
    <dbReference type="NCBI Taxonomy" id="2758038"/>
    <lineage>
        <taxon>Bacteria</taxon>
        <taxon>Pseudomonadati</taxon>
        <taxon>Pseudomonadota</taxon>
        <taxon>Alphaproteobacteria</taxon>
        <taxon>Rhodobacterales</taxon>
        <taxon>Paracoccaceae</taxon>
        <taxon>Pontivivens</taxon>
    </lineage>
</organism>
<feature type="chain" id="PRO_5026011106" description="Transmembrane protein" evidence="2">
    <location>
        <begin position="20"/>
        <end position="254"/>
    </location>
</feature>
<dbReference type="Pfam" id="PF09608">
    <property type="entry name" value="Alph_Pro_TM"/>
    <property type="match status" value="1"/>
</dbReference>
<sequence>MRGWLIALMFLATLGVARAEEVVAGLSQNQVSITAFFDGSEIFVFGAVKREAPPPPGAGPLQVLVSIVGPVGPVTVRRKERVAGIWVNTDEVVVDRAPYFYANASTVPLREMLSHTDQMRHRIGLQWLVGLRGTPEDIANPFDFRDSVVRLRSNQGLYRELPGAVRLLEDTLFDVSVPLPANLVEGDYTARVFLTRDRNVVDSFETNITVRRGGLEDWIYRLAHDHPLIYGVLSVALALGLGWAAAAVFRYVRS</sequence>
<keyword evidence="1" id="KW-1133">Transmembrane helix</keyword>
<name>A0A6G7VPG9_9RHOB</name>
<dbReference type="Proteomes" id="UP000500791">
    <property type="component" value="Chromosome"/>
</dbReference>
<dbReference type="AlphaFoldDB" id="A0A6G7VPG9"/>
<dbReference type="KEGG" id="mon:G8E03_14240"/>
<feature type="signal peptide" evidence="2">
    <location>
        <begin position="1"/>
        <end position="19"/>
    </location>
</feature>
<keyword evidence="2" id="KW-0732">Signal</keyword>
<evidence type="ECO:0000256" key="2">
    <source>
        <dbReference type="SAM" id="SignalP"/>
    </source>
</evidence>
<keyword evidence="4" id="KW-1185">Reference proteome</keyword>
<keyword evidence="1" id="KW-0472">Membrane</keyword>